<evidence type="ECO:0000313" key="10">
    <source>
        <dbReference type="Proteomes" id="UP000431304"/>
    </source>
</evidence>
<keyword evidence="3" id="KW-0520">NAD</keyword>
<dbReference type="RefSeq" id="WP_021738589.1">
    <property type="nucleotide sequence ID" value="NZ_CABKSU010000037.1"/>
</dbReference>
<dbReference type="InterPro" id="IPR036291">
    <property type="entry name" value="NAD(P)-bd_dom_sf"/>
</dbReference>
<evidence type="ECO:0000256" key="3">
    <source>
        <dbReference type="ARBA" id="ARBA00023027"/>
    </source>
</evidence>
<dbReference type="Gene3D" id="3.40.50.720">
    <property type="entry name" value="NAD(P)-binding Rossmann-like Domain"/>
    <property type="match status" value="2"/>
</dbReference>
<name>A0A173RSD3_EUBRA</name>
<keyword evidence="2 4" id="KW-0560">Oxidoreductase</keyword>
<dbReference type="SUPFAM" id="SSF51735">
    <property type="entry name" value="NAD(P)-binding Rossmann-fold domains"/>
    <property type="match status" value="1"/>
</dbReference>
<feature type="domain" description="D-isomer specific 2-hydroxyacid dehydrogenase catalytic" evidence="5">
    <location>
        <begin position="19"/>
        <end position="321"/>
    </location>
</feature>
<comment type="similarity">
    <text evidence="1 4">Belongs to the D-isomer specific 2-hydroxyacid dehydrogenase family.</text>
</comment>
<gene>
    <name evidence="7" type="ORF">ERS852448_00559</name>
    <name evidence="8" type="ORF">GKE72_08270</name>
</gene>
<organism evidence="7 9">
    <name type="scientific">Eubacterium ramulus</name>
    <dbReference type="NCBI Taxonomy" id="39490"/>
    <lineage>
        <taxon>Bacteria</taxon>
        <taxon>Bacillati</taxon>
        <taxon>Bacillota</taxon>
        <taxon>Clostridia</taxon>
        <taxon>Eubacteriales</taxon>
        <taxon>Eubacteriaceae</taxon>
        <taxon>Eubacterium</taxon>
    </lineage>
</organism>
<dbReference type="PANTHER" id="PTHR43333:SF1">
    <property type="entry name" value="D-ISOMER SPECIFIC 2-HYDROXYACID DEHYDROGENASE NAD-BINDING DOMAIN-CONTAINING PROTEIN"/>
    <property type="match status" value="1"/>
</dbReference>
<dbReference type="EC" id="1.-.-.-" evidence="7"/>
<reference evidence="7 9" key="1">
    <citation type="submission" date="2015-09" db="EMBL/GenBank/DDBJ databases">
        <authorList>
            <consortium name="Pathogen Informatics"/>
        </authorList>
    </citation>
    <scope>NUCLEOTIDE SEQUENCE [LARGE SCALE GENOMIC DNA]</scope>
    <source>
        <strain evidence="7 9">2789STDY5608891</strain>
    </source>
</reference>
<sequence length="327" mass="36624">MADVLVMYKKSDMIPMVVTEKHIEEIEKCISGKVYWCGSEEEALEKGYDAEILFIWGGSGKMPETYCKQSKRLKWINSFSAGVNPIMDGSISELPVRLTNAKGIHGKTMALTTAGYMISFMRNSSELYRRQLKHVWDKKFECQPLEAEGMTVGIIGAGAIGCEVARLSKALGMTVLGVKRRVTPLEYFDEVYSDDDLDKVLPLCDFVVIVTPLTDATRHMFNMDKFRIMKKTAVVINIARGPVVKEDDLIRALQTGEIGGAALDAVEEEPLSSDSPLWDMDNVIITPHCAADSKLYIDRAIAQFCENLKLYEAGKPLLNEIDMKQRY</sequence>
<dbReference type="PANTHER" id="PTHR43333">
    <property type="entry name" value="2-HACID_DH_C DOMAIN-CONTAINING PROTEIN"/>
    <property type="match status" value="1"/>
</dbReference>
<reference evidence="8 10" key="2">
    <citation type="journal article" date="2019" name="Nat. Med.">
        <title>A library of human gut bacterial isolates paired with longitudinal multiomics data enables mechanistic microbiome research.</title>
        <authorList>
            <person name="Poyet M."/>
            <person name="Groussin M."/>
            <person name="Gibbons S.M."/>
            <person name="Avila-Pacheco J."/>
            <person name="Jiang X."/>
            <person name="Kearney S.M."/>
            <person name="Perrotta A.R."/>
            <person name="Berdy B."/>
            <person name="Zhao S."/>
            <person name="Lieberman T.D."/>
            <person name="Swanson P.K."/>
            <person name="Smith M."/>
            <person name="Roesemann S."/>
            <person name="Alexander J.E."/>
            <person name="Rich S.A."/>
            <person name="Livny J."/>
            <person name="Vlamakis H."/>
            <person name="Clish C."/>
            <person name="Bullock K."/>
            <person name="Deik A."/>
            <person name="Scott J."/>
            <person name="Pierce K.A."/>
            <person name="Xavier R.J."/>
            <person name="Alm E.J."/>
        </authorList>
    </citation>
    <scope>NUCLEOTIDE SEQUENCE [LARGE SCALE GENOMIC DNA]</scope>
    <source>
        <strain evidence="8 10">BIOML-A3</strain>
    </source>
</reference>
<dbReference type="InterPro" id="IPR006140">
    <property type="entry name" value="D-isomer_DH_NAD-bd"/>
</dbReference>
<dbReference type="GeneID" id="42786082"/>
<dbReference type="GO" id="GO:0051287">
    <property type="term" value="F:NAD binding"/>
    <property type="evidence" value="ECO:0007669"/>
    <property type="project" value="InterPro"/>
</dbReference>
<dbReference type="Proteomes" id="UP000095492">
    <property type="component" value="Unassembled WGS sequence"/>
</dbReference>
<evidence type="ECO:0000313" key="7">
    <source>
        <dbReference type="EMBL" id="CUM80565.1"/>
    </source>
</evidence>
<evidence type="ECO:0000313" key="8">
    <source>
        <dbReference type="EMBL" id="MSD16069.1"/>
    </source>
</evidence>
<dbReference type="STRING" id="39490.ERS852448_00559"/>
<dbReference type="OrthoDB" id="9805416at2"/>
<dbReference type="InterPro" id="IPR006139">
    <property type="entry name" value="D-isomer_2_OHA_DH_cat_dom"/>
</dbReference>
<proteinExistence type="inferred from homology"/>
<evidence type="ECO:0000256" key="2">
    <source>
        <dbReference type="ARBA" id="ARBA00023002"/>
    </source>
</evidence>
<dbReference type="AlphaFoldDB" id="A0A173RSD3"/>
<dbReference type="Proteomes" id="UP000431304">
    <property type="component" value="Unassembled WGS sequence"/>
</dbReference>
<evidence type="ECO:0000313" key="9">
    <source>
        <dbReference type="Proteomes" id="UP000095492"/>
    </source>
</evidence>
<feature type="domain" description="D-isomer specific 2-hydroxyacid dehydrogenase NAD-binding" evidence="6">
    <location>
        <begin position="115"/>
        <end position="290"/>
    </location>
</feature>
<evidence type="ECO:0000259" key="6">
    <source>
        <dbReference type="Pfam" id="PF02826"/>
    </source>
</evidence>
<dbReference type="EMBL" id="WKRA01000011">
    <property type="protein sequence ID" value="MSD16069.1"/>
    <property type="molecule type" value="Genomic_DNA"/>
</dbReference>
<dbReference type="EMBL" id="CYYA01000003">
    <property type="protein sequence ID" value="CUM80565.1"/>
    <property type="molecule type" value="Genomic_DNA"/>
</dbReference>
<protein>
    <submittedName>
        <fullName evidence="8">D-2-hydroxyacid dehydrogenase</fullName>
    </submittedName>
    <submittedName>
        <fullName evidence="7">Putative 2-hydroxyacid dehydrogenase HI_1556</fullName>
        <ecNumber evidence="7">1.-.-.-</ecNumber>
    </submittedName>
</protein>
<dbReference type="SUPFAM" id="SSF52283">
    <property type="entry name" value="Formate/glycerate dehydrogenase catalytic domain-like"/>
    <property type="match status" value="1"/>
</dbReference>
<accession>A0A173RSD3</accession>
<dbReference type="GO" id="GO:0016616">
    <property type="term" value="F:oxidoreductase activity, acting on the CH-OH group of donors, NAD or NADP as acceptor"/>
    <property type="evidence" value="ECO:0007669"/>
    <property type="project" value="InterPro"/>
</dbReference>
<evidence type="ECO:0000256" key="1">
    <source>
        <dbReference type="ARBA" id="ARBA00005854"/>
    </source>
</evidence>
<dbReference type="CDD" id="cd05300">
    <property type="entry name" value="2-Hacid_dh_1"/>
    <property type="match status" value="1"/>
</dbReference>
<evidence type="ECO:0000259" key="5">
    <source>
        <dbReference type="Pfam" id="PF00389"/>
    </source>
</evidence>
<dbReference type="Pfam" id="PF00389">
    <property type="entry name" value="2-Hacid_dh"/>
    <property type="match status" value="1"/>
</dbReference>
<dbReference type="Pfam" id="PF02826">
    <property type="entry name" value="2-Hacid_dh_C"/>
    <property type="match status" value="1"/>
</dbReference>
<evidence type="ECO:0000256" key="4">
    <source>
        <dbReference type="RuleBase" id="RU003719"/>
    </source>
</evidence>